<evidence type="ECO:0000256" key="4">
    <source>
        <dbReference type="ARBA" id="ARBA00022833"/>
    </source>
</evidence>
<dbReference type="SUPFAM" id="SSF53927">
    <property type="entry name" value="Cytidine deaminase-like"/>
    <property type="match status" value="1"/>
</dbReference>
<accession>A0A974SPN6</accession>
<keyword evidence="4" id="KW-0862">Zinc</keyword>
<dbReference type="InterPro" id="IPR016192">
    <property type="entry name" value="APOBEC/CMP_deaminase_Zn-bd"/>
</dbReference>
<dbReference type="GO" id="GO:0008270">
    <property type="term" value="F:zinc ion binding"/>
    <property type="evidence" value="ECO:0007669"/>
    <property type="project" value="InterPro"/>
</dbReference>
<dbReference type="Pfam" id="PF00383">
    <property type="entry name" value="dCMP_cyt_deam_1"/>
    <property type="match status" value="1"/>
</dbReference>
<reference evidence="6" key="1">
    <citation type="submission" date="2020-11" db="EMBL/GenBank/DDBJ databases">
        <title>Azospira restricta DSM 18626 genome sequence.</title>
        <authorList>
            <person name="Moe W.M."/>
        </authorList>
    </citation>
    <scope>NUCLEOTIDE SEQUENCE</scope>
    <source>
        <strain evidence="6">DSM 18626</strain>
    </source>
</reference>
<name>A0A974SPN6_9RHOO</name>
<dbReference type="Proteomes" id="UP000663444">
    <property type="component" value="Chromosome"/>
</dbReference>
<evidence type="ECO:0000313" key="7">
    <source>
        <dbReference type="Proteomes" id="UP000663444"/>
    </source>
</evidence>
<dbReference type="InterPro" id="IPR002125">
    <property type="entry name" value="CMP_dCMP_dom"/>
</dbReference>
<evidence type="ECO:0000256" key="3">
    <source>
        <dbReference type="ARBA" id="ARBA00022801"/>
    </source>
</evidence>
<dbReference type="PROSITE" id="PS51747">
    <property type="entry name" value="CYT_DCMP_DEAMINASES_2"/>
    <property type="match status" value="1"/>
</dbReference>
<dbReference type="GO" id="GO:0005737">
    <property type="term" value="C:cytoplasm"/>
    <property type="evidence" value="ECO:0007669"/>
    <property type="project" value="TreeGrafter"/>
</dbReference>
<dbReference type="RefSeq" id="WP_203387674.1">
    <property type="nucleotide sequence ID" value="NZ_CP064781.1"/>
</dbReference>
<dbReference type="GO" id="GO:0004132">
    <property type="term" value="F:dCMP deaminase activity"/>
    <property type="evidence" value="ECO:0007669"/>
    <property type="project" value="TreeGrafter"/>
</dbReference>
<feature type="domain" description="CMP/dCMP-type deaminase" evidence="5">
    <location>
        <begin position="259"/>
        <end position="437"/>
    </location>
</feature>
<protein>
    <submittedName>
        <fullName evidence="6">Deoxycytidylate deaminase</fullName>
    </submittedName>
</protein>
<dbReference type="NCBIfam" id="NF041025">
    <property type="entry name" value="antiphage_deaminase"/>
    <property type="match status" value="1"/>
</dbReference>
<evidence type="ECO:0000313" key="6">
    <source>
        <dbReference type="EMBL" id="QRJ64135.1"/>
    </source>
</evidence>
<evidence type="ECO:0000259" key="5">
    <source>
        <dbReference type="PROSITE" id="PS51747"/>
    </source>
</evidence>
<dbReference type="SUPFAM" id="SSF52540">
    <property type="entry name" value="P-loop containing nucleoside triphosphate hydrolases"/>
    <property type="match status" value="1"/>
</dbReference>
<dbReference type="KEGG" id="ares:IWH25_01905"/>
<keyword evidence="2" id="KW-0479">Metal-binding</keyword>
<proteinExistence type="inferred from homology"/>
<dbReference type="InterPro" id="IPR015517">
    <property type="entry name" value="dCMP_deaminase-rel"/>
</dbReference>
<evidence type="ECO:0000256" key="2">
    <source>
        <dbReference type="ARBA" id="ARBA00022723"/>
    </source>
</evidence>
<organism evidence="6 7">
    <name type="scientific">Azospira restricta</name>
    <dbReference type="NCBI Taxonomy" id="404405"/>
    <lineage>
        <taxon>Bacteria</taxon>
        <taxon>Pseudomonadati</taxon>
        <taxon>Pseudomonadota</taxon>
        <taxon>Betaproteobacteria</taxon>
        <taxon>Rhodocyclales</taxon>
        <taxon>Rhodocyclaceae</taxon>
        <taxon>Azospira</taxon>
    </lineage>
</organism>
<gene>
    <name evidence="6" type="ORF">IWH25_01905</name>
</gene>
<dbReference type="Gene3D" id="3.40.50.300">
    <property type="entry name" value="P-loop containing nucleotide triphosphate hydrolases"/>
    <property type="match status" value="1"/>
</dbReference>
<comment type="similarity">
    <text evidence="1">Belongs to the cytidine and deoxycytidylate deaminase family.</text>
</comment>
<sequence length="532" mass="58876">MSTQGSNTLKVVEELQQGTVEQPAKIPRLKDRLTEELVIALVGPVGSGCTTTYETLLSKFKDDYSYSVHYYRLSDFIAQGAKLIDQAVADNLSASERVDRMQTVGDELRKICGTSYLAAKAVEKIAEHRDTVGFGKSADGMAVPKKLRQVHIIDSIKHPDELKLLRATYGDIFWLIGVFAPQSVREQRLTVQQNLDKPALGAIMQRDYREEDDHGQKVRDVFYQADFFVRNDQENKLQLEKSLDRFLEIIFGSPVHTPTLDESSMYAAYAEAAKSACLSRQVGAAIVSPEGELIGLGRNDVPRFGGGLYTEDAGESDHRCHAWQDRRCHNDKKKDLLYQQIFTKLQKGGLLADHAKLEEVTKALKTTDAKQLIEYSRAVHAEMDAITAVARSHKPGLLSGTLYSTTFPCHSCARHIVASGINKVIFIEPYPKSLAGELHSDAVSESEADAGKKVLFLQFAGIAPKNILKLFNVGLTRKASDGKLKSFDKKTAPPVVAVSLDDYSTHEKYVIAELAENEEKASHGKQSALFDA</sequence>
<evidence type="ECO:0000256" key="1">
    <source>
        <dbReference type="ARBA" id="ARBA00006576"/>
    </source>
</evidence>
<dbReference type="InterPro" id="IPR016193">
    <property type="entry name" value="Cytidine_deaminase-like"/>
</dbReference>
<dbReference type="PANTHER" id="PTHR11086">
    <property type="entry name" value="DEOXYCYTIDYLATE DEAMINASE-RELATED"/>
    <property type="match status" value="1"/>
</dbReference>
<dbReference type="PANTHER" id="PTHR11086:SF18">
    <property type="entry name" value="DEOXYCYTIDYLATE DEAMINASE"/>
    <property type="match status" value="1"/>
</dbReference>
<dbReference type="Gene3D" id="3.40.140.10">
    <property type="entry name" value="Cytidine Deaminase, domain 2"/>
    <property type="match status" value="1"/>
</dbReference>
<dbReference type="PROSITE" id="PS00903">
    <property type="entry name" value="CYT_DCMP_DEAMINASES_1"/>
    <property type="match status" value="1"/>
</dbReference>
<dbReference type="AlphaFoldDB" id="A0A974SPN6"/>
<dbReference type="InterPro" id="IPR027417">
    <property type="entry name" value="P-loop_NTPase"/>
</dbReference>
<dbReference type="EMBL" id="CP064781">
    <property type="protein sequence ID" value="QRJ64135.1"/>
    <property type="molecule type" value="Genomic_DNA"/>
</dbReference>
<keyword evidence="7" id="KW-1185">Reference proteome</keyword>
<keyword evidence="3" id="KW-0378">Hydrolase</keyword>